<reference evidence="1 2" key="1">
    <citation type="submission" date="2020-02" db="EMBL/GenBank/DDBJ databases">
        <title>Genomic and physiological characterization of two novel Nitrospinaceae genera.</title>
        <authorList>
            <person name="Mueller A.J."/>
            <person name="Jung M.-Y."/>
            <person name="Strachan C.R."/>
            <person name="Herbold C.W."/>
            <person name="Kirkegaard R.H."/>
            <person name="Daims H."/>
        </authorList>
    </citation>
    <scope>NUCLEOTIDE SEQUENCE [LARGE SCALE GENOMIC DNA]</scope>
    <source>
        <strain evidence="1">EB</strain>
    </source>
</reference>
<gene>
    <name evidence="1" type="ORF">G3M70_17450</name>
</gene>
<accession>A0A7T0BZ12</accession>
<evidence type="ECO:0000313" key="1">
    <source>
        <dbReference type="EMBL" id="QPJ63565.1"/>
    </source>
</evidence>
<dbReference type="KEGG" id="nli:G3M70_17450"/>
<evidence type="ECO:0000313" key="2">
    <source>
        <dbReference type="Proteomes" id="UP000594688"/>
    </source>
</evidence>
<dbReference type="Proteomes" id="UP000594688">
    <property type="component" value="Chromosome"/>
</dbReference>
<sequence>MAKKPFINKYGFVEYPFLHDDRKGKNWWFFNLLEDYLKRRARQTHGSDYTKQQMHEDMLTFLHDTNLKFFVLLPSGMGMEFKLIGKFKTPELIDLEDPVPFIGEQYGGGKFKVNIYHEGTFAGTENYKTHGDPKWVEIPDDELTG</sequence>
<dbReference type="EMBL" id="CP048685">
    <property type="protein sequence ID" value="QPJ63565.1"/>
    <property type="molecule type" value="Genomic_DNA"/>
</dbReference>
<protein>
    <submittedName>
        <fullName evidence="1">Uncharacterized protein</fullName>
    </submittedName>
</protein>
<organism evidence="1 2">
    <name type="scientific">Candidatus Nitronauta litoralis</name>
    <dbReference type="NCBI Taxonomy" id="2705533"/>
    <lineage>
        <taxon>Bacteria</taxon>
        <taxon>Pseudomonadati</taxon>
        <taxon>Nitrospinota/Tectimicrobiota group</taxon>
        <taxon>Nitrospinota</taxon>
        <taxon>Nitrospinia</taxon>
        <taxon>Nitrospinales</taxon>
        <taxon>Nitrospinaceae</taxon>
        <taxon>Candidatus Nitronauta</taxon>
    </lineage>
</organism>
<proteinExistence type="predicted"/>
<name>A0A7T0BZ12_9BACT</name>
<dbReference type="AlphaFoldDB" id="A0A7T0BZ12"/>